<dbReference type="InterPro" id="IPR003728">
    <property type="entry name" value="Ribosome_maturation_RimP"/>
</dbReference>
<dbReference type="SUPFAM" id="SSF74942">
    <property type="entry name" value="YhbC-like, C-terminal domain"/>
    <property type="match status" value="1"/>
</dbReference>
<dbReference type="InterPro" id="IPR028989">
    <property type="entry name" value="RimP_N"/>
</dbReference>
<evidence type="ECO:0000256" key="4">
    <source>
        <dbReference type="SAM" id="MobiDB-lite"/>
    </source>
</evidence>
<dbReference type="CDD" id="cd01734">
    <property type="entry name" value="YlxS_C"/>
    <property type="match status" value="1"/>
</dbReference>
<protein>
    <recommendedName>
        <fullName evidence="3">Ribosome maturation factor RimP</fullName>
    </recommendedName>
</protein>
<dbReference type="PANTHER" id="PTHR33867:SF1">
    <property type="entry name" value="RIBOSOME MATURATION FACTOR RIMP"/>
    <property type="match status" value="1"/>
</dbReference>
<feature type="domain" description="Ribosome maturation factor RimP N-terminal" evidence="5">
    <location>
        <begin position="10"/>
        <end position="83"/>
    </location>
</feature>
<dbReference type="GO" id="GO:0005829">
    <property type="term" value="C:cytosol"/>
    <property type="evidence" value="ECO:0007669"/>
    <property type="project" value="TreeGrafter"/>
</dbReference>
<feature type="region of interest" description="Disordered" evidence="4">
    <location>
        <begin position="169"/>
        <end position="190"/>
    </location>
</feature>
<dbReference type="RefSeq" id="WP_140929549.1">
    <property type="nucleotide sequence ID" value="NZ_VFSU01000034.1"/>
</dbReference>
<dbReference type="GO" id="GO:0006412">
    <property type="term" value="P:translation"/>
    <property type="evidence" value="ECO:0007669"/>
    <property type="project" value="TreeGrafter"/>
</dbReference>
<dbReference type="Proteomes" id="UP000319897">
    <property type="component" value="Unassembled WGS sequence"/>
</dbReference>
<dbReference type="InterPro" id="IPR036847">
    <property type="entry name" value="RimP_C_sf"/>
</dbReference>
<dbReference type="Pfam" id="PF17384">
    <property type="entry name" value="DUF150_C"/>
    <property type="match status" value="1"/>
</dbReference>
<sequence>MANLEQLTALIEPIVTDAGFELVRVALIEGPSLTLQIMLEDPATGQMKVDDCARVSRKISLLLDETDPIDSEYMLEVSSPGIDRPLTRLKDFDRWAGHDAKLELAEAIPMNGADRKRFQGPLKGTSGEDIRIEVEGLGEVALPFAAIRTAKLLLTDRLIAETATLLTDEGADEFDEFEDDSGDEPDQIRN</sequence>
<dbReference type="InterPro" id="IPR028998">
    <property type="entry name" value="RimP_C"/>
</dbReference>
<evidence type="ECO:0000256" key="2">
    <source>
        <dbReference type="ARBA" id="ARBA00022517"/>
    </source>
</evidence>
<dbReference type="AlphaFoldDB" id="A0A501XEE5"/>
<evidence type="ECO:0000259" key="6">
    <source>
        <dbReference type="Pfam" id="PF17384"/>
    </source>
</evidence>
<dbReference type="OrthoDB" id="9805006at2"/>
<proteinExistence type="inferred from homology"/>
<dbReference type="FunFam" id="3.30.300.70:FF:000001">
    <property type="entry name" value="Ribosome maturation factor RimP"/>
    <property type="match status" value="1"/>
</dbReference>
<dbReference type="GO" id="GO:0000028">
    <property type="term" value="P:ribosomal small subunit assembly"/>
    <property type="evidence" value="ECO:0007669"/>
    <property type="project" value="TreeGrafter"/>
</dbReference>
<dbReference type="SUPFAM" id="SSF75420">
    <property type="entry name" value="YhbC-like, N-terminal domain"/>
    <property type="match status" value="1"/>
</dbReference>
<dbReference type="EMBL" id="VFSU01000034">
    <property type="protein sequence ID" value="TPE58697.1"/>
    <property type="molecule type" value="Genomic_DNA"/>
</dbReference>
<comment type="similarity">
    <text evidence="3">Belongs to the RimP family.</text>
</comment>
<dbReference type="HAMAP" id="MF_01077">
    <property type="entry name" value="RimP"/>
    <property type="match status" value="1"/>
</dbReference>
<evidence type="ECO:0000313" key="7">
    <source>
        <dbReference type="EMBL" id="TPE58697.1"/>
    </source>
</evidence>
<dbReference type="PANTHER" id="PTHR33867">
    <property type="entry name" value="RIBOSOME MATURATION FACTOR RIMP"/>
    <property type="match status" value="1"/>
</dbReference>
<evidence type="ECO:0000313" key="8">
    <source>
        <dbReference type="Proteomes" id="UP000319897"/>
    </source>
</evidence>
<keyword evidence="8" id="KW-1185">Reference proteome</keyword>
<reference evidence="7 8" key="1">
    <citation type="submission" date="2019-06" db="EMBL/GenBank/DDBJ databases">
        <authorList>
            <person name="Lee I."/>
            <person name="Jang G.I."/>
            <person name="Hwang C.Y."/>
        </authorList>
    </citation>
    <scope>NUCLEOTIDE SEQUENCE [LARGE SCALE GENOMIC DNA]</scope>
    <source>
        <strain evidence="7 8">PAMC 28131</strain>
    </source>
</reference>
<dbReference type="Pfam" id="PF02576">
    <property type="entry name" value="RimP_N"/>
    <property type="match status" value="1"/>
</dbReference>
<feature type="domain" description="Ribosome maturation factor RimP C-terminal" evidence="6">
    <location>
        <begin position="86"/>
        <end position="155"/>
    </location>
</feature>
<keyword evidence="2 3" id="KW-0690">Ribosome biogenesis</keyword>
<dbReference type="Gene3D" id="3.30.300.70">
    <property type="entry name" value="RimP-like superfamily, N-terminal"/>
    <property type="match status" value="1"/>
</dbReference>
<keyword evidence="1 3" id="KW-0963">Cytoplasm</keyword>
<dbReference type="NCBIfam" id="NF000932">
    <property type="entry name" value="PRK00092.2-5"/>
    <property type="match status" value="1"/>
</dbReference>
<evidence type="ECO:0000256" key="3">
    <source>
        <dbReference type="HAMAP-Rule" id="MF_01077"/>
    </source>
</evidence>
<gene>
    <name evidence="3 7" type="primary">rimP</name>
    <name evidence="7" type="ORF">FJQ54_16755</name>
</gene>
<dbReference type="InterPro" id="IPR035956">
    <property type="entry name" value="RimP_N_sf"/>
</dbReference>
<accession>A0A501XEE5</accession>
<organism evidence="7 8">
    <name type="scientific">Sandaracinobacter neustonicus</name>
    <dbReference type="NCBI Taxonomy" id="1715348"/>
    <lineage>
        <taxon>Bacteria</taxon>
        <taxon>Pseudomonadati</taxon>
        <taxon>Pseudomonadota</taxon>
        <taxon>Alphaproteobacteria</taxon>
        <taxon>Sphingomonadales</taxon>
        <taxon>Sphingosinicellaceae</taxon>
        <taxon>Sandaracinobacter</taxon>
    </lineage>
</organism>
<evidence type="ECO:0000256" key="1">
    <source>
        <dbReference type="ARBA" id="ARBA00022490"/>
    </source>
</evidence>
<comment type="subcellular location">
    <subcellularLocation>
        <location evidence="3">Cytoplasm</location>
    </subcellularLocation>
</comment>
<evidence type="ECO:0000259" key="5">
    <source>
        <dbReference type="Pfam" id="PF02576"/>
    </source>
</evidence>
<name>A0A501XEE5_9SPHN</name>
<comment type="function">
    <text evidence="3">Required for maturation of 30S ribosomal subunits.</text>
</comment>
<comment type="caution">
    <text evidence="7">The sequence shown here is derived from an EMBL/GenBank/DDBJ whole genome shotgun (WGS) entry which is preliminary data.</text>
</comment>